<dbReference type="PANTHER" id="PTHR31339:SF9">
    <property type="entry name" value="PLASMIN AND FIBRONECTIN-BINDING PROTEIN A"/>
    <property type="match status" value="1"/>
</dbReference>
<evidence type="ECO:0000313" key="7">
    <source>
        <dbReference type="WBParaSite" id="MhA1_Contig2637.frz3.gene1"/>
    </source>
</evidence>
<comment type="similarity">
    <text evidence="1 4">Belongs to the glycosyl hydrolase 28 family.</text>
</comment>
<reference evidence="7" key="1">
    <citation type="submission" date="2016-11" db="UniProtKB">
        <authorList>
            <consortium name="WormBaseParasite"/>
        </authorList>
    </citation>
    <scope>IDENTIFICATION</scope>
</reference>
<accession>A0A1I8BJV4</accession>
<dbReference type="Proteomes" id="UP000095281">
    <property type="component" value="Unplaced"/>
</dbReference>
<dbReference type="SUPFAM" id="SSF51126">
    <property type="entry name" value="Pectin lyase-like"/>
    <property type="match status" value="1"/>
</dbReference>
<feature type="domain" description="Fibronectin type-III" evidence="5">
    <location>
        <begin position="1"/>
        <end position="76"/>
    </location>
</feature>
<dbReference type="AlphaFoldDB" id="A0A1I8BJV4"/>
<keyword evidence="6" id="KW-1185">Reference proteome</keyword>
<dbReference type="Gene3D" id="2.160.20.10">
    <property type="entry name" value="Single-stranded right-handed beta-helix, Pectin lyase-like"/>
    <property type="match status" value="1"/>
</dbReference>
<evidence type="ECO:0000256" key="4">
    <source>
        <dbReference type="RuleBase" id="RU361169"/>
    </source>
</evidence>
<keyword evidence="2 4" id="KW-0378">Hydrolase</keyword>
<proteinExistence type="inferred from homology"/>
<dbReference type="Gene3D" id="2.60.40.10">
    <property type="entry name" value="Immunoglobulins"/>
    <property type="match status" value="1"/>
</dbReference>
<evidence type="ECO:0000313" key="6">
    <source>
        <dbReference type="Proteomes" id="UP000095281"/>
    </source>
</evidence>
<name>A0A1I8BJV4_MELHA</name>
<dbReference type="CDD" id="cd00063">
    <property type="entry name" value="FN3"/>
    <property type="match status" value="1"/>
</dbReference>
<dbReference type="InterPro" id="IPR051801">
    <property type="entry name" value="GH28_Enzymes"/>
</dbReference>
<dbReference type="InterPro" id="IPR011050">
    <property type="entry name" value="Pectin_lyase_fold/virulence"/>
</dbReference>
<evidence type="ECO:0000259" key="5">
    <source>
        <dbReference type="PROSITE" id="PS50853"/>
    </source>
</evidence>
<evidence type="ECO:0000256" key="1">
    <source>
        <dbReference type="ARBA" id="ARBA00008834"/>
    </source>
</evidence>
<dbReference type="Pfam" id="PF00295">
    <property type="entry name" value="Glyco_hydro_28"/>
    <property type="match status" value="1"/>
</dbReference>
<dbReference type="PROSITE" id="PS50853">
    <property type="entry name" value="FN3"/>
    <property type="match status" value="1"/>
</dbReference>
<dbReference type="SUPFAM" id="SSF49265">
    <property type="entry name" value="Fibronectin type III"/>
    <property type="match status" value="1"/>
</dbReference>
<sequence>LLGNSKNNAIINTPIGKYFDTFLKEDPEFYPKILFESFLVKGLNPNTKYTFTVRAKLSSGDESEDSKPLVVTTPPNYKKEKIIVITEKGALGDGKTLNTEAIQKAIDTCVEGSLSPYQCKVKIPRGTFLTGSIMLKSNMTLELAAGAVLLGSPNSKDYPQIERLSMPSALINVIDSLGSKNIRIVGNGIIDANGWKKNTIISDELGNPLPVYVKGSPKTVKQAGVLAANQVSNGGSYGNSRSTMLLLLGITNLHIGGNLTLRNPSMITIAIGNSQNISVVNTRLHTYDANNGDGMNIGSSRNVIIMNNFYETGDDAIAMGTGQGKRSNSDPVECVIIRNNYFRHSHGCSFGGYLGDWVQDVLIEDNIFFLSDNGIRMKATKEVGGGVRRVCIRNIGMKAIGTTNCFQYNNKTLCGNTINGYPLIFTLKYTDGKVSFPAAETSTIFSFININYVSIDGIDTHHASGFLKVDGVLQNMHNNFALTNLKIKNVLQGTVSQLNQSIFDTVQIDNFAGQVPIKFSQCKGLQFINVPAINPQSNYS</sequence>
<evidence type="ECO:0000256" key="2">
    <source>
        <dbReference type="ARBA" id="ARBA00022801"/>
    </source>
</evidence>
<organism evidence="6 7">
    <name type="scientific">Meloidogyne hapla</name>
    <name type="common">Root-knot nematode worm</name>
    <dbReference type="NCBI Taxonomy" id="6305"/>
    <lineage>
        <taxon>Eukaryota</taxon>
        <taxon>Metazoa</taxon>
        <taxon>Ecdysozoa</taxon>
        <taxon>Nematoda</taxon>
        <taxon>Chromadorea</taxon>
        <taxon>Rhabditida</taxon>
        <taxon>Tylenchina</taxon>
        <taxon>Tylenchomorpha</taxon>
        <taxon>Tylenchoidea</taxon>
        <taxon>Meloidogynidae</taxon>
        <taxon>Meloidogyninae</taxon>
        <taxon>Meloidogyne</taxon>
    </lineage>
</organism>
<dbReference type="InterPro" id="IPR036116">
    <property type="entry name" value="FN3_sf"/>
</dbReference>
<dbReference type="GO" id="GO:0005975">
    <property type="term" value="P:carbohydrate metabolic process"/>
    <property type="evidence" value="ECO:0007669"/>
    <property type="project" value="InterPro"/>
</dbReference>
<dbReference type="InterPro" id="IPR012334">
    <property type="entry name" value="Pectin_lyas_fold"/>
</dbReference>
<dbReference type="InterPro" id="IPR013783">
    <property type="entry name" value="Ig-like_fold"/>
</dbReference>
<dbReference type="InterPro" id="IPR003961">
    <property type="entry name" value="FN3_dom"/>
</dbReference>
<evidence type="ECO:0000256" key="3">
    <source>
        <dbReference type="ARBA" id="ARBA00023295"/>
    </source>
</evidence>
<keyword evidence="3 4" id="KW-0326">Glycosidase</keyword>
<dbReference type="PANTHER" id="PTHR31339">
    <property type="entry name" value="PECTIN LYASE-RELATED"/>
    <property type="match status" value="1"/>
</dbReference>
<protein>
    <submittedName>
        <fullName evidence="7">Fibronectin type-III domain-containing protein</fullName>
    </submittedName>
</protein>
<dbReference type="GO" id="GO:0004650">
    <property type="term" value="F:polygalacturonase activity"/>
    <property type="evidence" value="ECO:0007669"/>
    <property type="project" value="InterPro"/>
</dbReference>
<dbReference type="InterPro" id="IPR000743">
    <property type="entry name" value="Glyco_hydro_28"/>
</dbReference>
<dbReference type="WBParaSite" id="MhA1_Contig2637.frz3.gene1">
    <property type="protein sequence ID" value="MhA1_Contig2637.frz3.gene1"/>
    <property type="gene ID" value="MhA1_Contig2637.frz3.gene1"/>
</dbReference>